<evidence type="ECO:0008006" key="3">
    <source>
        <dbReference type="Google" id="ProtNLM"/>
    </source>
</evidence>
<protein>
    <recommendedName>
        <fullName evidence="3">Reverse transcriptase</fullName>
    </recommendedName>
</protein>
<keyword evidence="2" id="KW-1185">Reference proteome</keyword>
<reference evidence="2" key="1">
    <citation type="submission" date="2017-03" db="EMBL/GenBank/DDBJ databases">
        <title>Phytopthora megakarya and P. palmivora, two closely related causual agents of cacao black pod achieved similar genome size and gene model numbers by different mechanisms.</title>
        <authorList>
            <person name="Ali S."/>
            <person name="Shao J."/>
            <person name="Larry D.J."/>
            <person name="Kronmiller B."/>
            <person name="Shen D."/>
            <person name="Strem M.D."/>
            <person name="Melnick R.L."/>
            <person name="Guiltinan M.J."/>
            <person name="Tyler B.M."/>
            <person name="Meinhardt L.W."/>
            <person name="Bailey B.A."/>
        </authorList>
    </citation>
    <scope>NUCLEOTIDE SEQUENCE [LARGE SCALE GENOMIC DNA]</scope>
    <source>
        <strain evidence="2">zdho120</strain>
    </source>
</reference>
<sequence>MIRHDQDPRFMSEVFTRFRELLADNVLHSDIVHKRMDNRKDPYKQSFGAFGHMSLRWINPTGMTTLSD</sequence>
<accession>A0A225VC52</accession>
<dbReference type="Proteomes" id="UP000198211">
    <property type="component" value="Unassembled WGS sequence"/>
</dbReference>
<dbReference type="EMBL" id="NBNE01005826">
    <property type="protein sequence ID" value="OWZ02955.1"/>
    <property type="molecule type" value="Genomic_DNA"/>
</dbReference>
<evidence type="ECO:0000313" key="2">
    <source>
        <dbReference type="Proteomes" id="UP000198211"/>
    </source>
</evidence>
<evidence type="ECO:0000313" key="1">
    <source>
        <dbReference type="EMBL" id="OWZ02955.1"/>
    </source>
</evidence>
<proteinExistence type="predicted"/>
<comment type="caution">
    <text evidence="1">The sequence shown here is derived from an EMBL/GenBank/DDBJ whole genome shotgun (WGS) entry which is preliminary data.</text>
</comment>
<organism evidence="1 2">
    <name type="scientific">Phytophthora megakarya</name>
    <dbReference type="NCBI Taxonomy" id="4795"/>
    <lineage>
        <taxon>Eukaryota</taxon>
        <taxon>Sar</taxon>
        <taxon>Stramenopiles</taxon>
        <taxon>Oomycota</taxon>
        <taxon>Peronosporomycetes</taxon>
        <taxon>Peronosporales</taxon>
        <taxon>Peronosporaceae</taxon>
        <taxon>Phytophthora</taxon>
    </lineage>
</organism>
<gene>
    <name evidence="1" type="ORF">PHMEG_00025394</name>
</gene>
<dbReference type="AlphaFoldDB" id="A0A225VC52"/>
<name>A0A225VC52_9STRA</name>